<sequence>MARHWKSACDSDWNAGGAEGFGAGALVVLIGLFIVFTVIFTCEGGHSKDKASSATYCDTYGSDGCGGGGCSSCGA</sequence>
<keyword evidence="1" id="KW-0812">Transmembrane</keyword>
<dbReference type="AlphaFoldDB" id="A0A8S0TZ27"/>
<protein>
    <recommendedName>
        <fullName evidence="4">Transmembrane protein</fullName>
    </recommendedName>
</protein>
<evidence type="ECO:0000256" key="1">
    <source>
        <dbReference type="SAM" id="Phobius"/>
    </source>
</evidence>
<accession>A0A8S0TZ27</accession>
<feature type="transmembrane region" description="Helical" evidence="1">
    <location>
        <begin position="20"/>
        <end position="42"/>
    </location>
</feature>
<evidence type="ECO:0008006" key="4">
    <source>
        <dbReference type="Google" id="ProtNLM"/>
    </source>
</evidence>
<keyword evidence="3" id="KW-1185">Reference proteome</keyword>
<comment type="caution">
    <text evidence="2">The sequence shown here is derived from an EMBL/GenBank/DDBJ whole genome shotgun (WGS) entry which is preliminary data.</text>
</comment>
<gene>
    <name evidence="2" type="ORF">OLEA9_A116752</name>
</gene>
<organism evidence="2 3">
    <name type="scientific">Olea europaea subsp. europaea</name>
    <dbReference type="NCBI Taxonomy" id="158383"/>
    <lineage>
        <taxon>Eukaryota</taxon>
        <taxon>Viridiplantae</taxon>
        <taxon>Streptophyta</taxon>
        <taxon>Embryophyta</taxon>
        <taxon>Tracheophyta</taxon>
        <taxon>Spermatophyta</taxon>
        <taxon>Magnoliopsida</taxon>
        <taxon>eudicotyledons</taxon>
        <taxon>Gunneridae</taxon>
        <taxon>Pentapetalae</taxon>
        <taxon>asterids</taxon>
        <taxon>lamiids</taxon>
        <taxon>Lamiales</taxon>
        <taxon>Oleaceae</taxon>
        <taxon>Oleeae</taxon>
        <taxon>Olea</taxon>
    </lineage>
</organism>
<dbReference type="EMBL" id="CACTIH010007367">
    <property type="protein sequence ID" value="CAA3011358.1"/>
    <property type="molecule type" value="Genomic_DNA"/>
</dbReference>
<evidence type="ECO:0000313" key="2">
    <source>
        <dbReference type="EMBL" id="CAA3011358.1"/>
    </source>
</evidence>
<name>A0A8S0TZ27_OLEEU</name>
<keyword evidence="1" id="KW-0472">Membrane</keyword>
<evidence type="ECO:0000313" key="3">
    <source>
        <dbReference type="Proteomes" id="UP000594638"/>
    </source>
</evidence>
<dbReference type="Proteomes" id="UP000594638">
    <property type="component" value="Unassembled WGS sequence"/>
</dbReference>
<proteinExistence type="predicted"/>
<keyword evidence="1" id="KW-1133">Transmembrane helix</keyword>
<dbReference type="Gramene" id="OE9A116752T1">
    <property type="protein sequence ID" value="OE9A116752C1"/>
    <property type="gene ID" value="OE9A116752"/>
</dbReference>
<reference evidence="2 3" key="1">
    <citation type="submission" date="2019-12" db="EMBL/GenBank/DDBJ databases">
        <authorList>
            <person name="Alioto T."/>
            <person name="Alioto T."/>
            <person name="Gomez Garrido J."/>
        </authorList>
    </citation>
    <scope>NUCLEOTIDE SEQUENCE [LARGE SCALE GENOMIC DNA]</scope>
</reference>